<evidence type="ECO:0000259" key="3">
    <source>
        <dbReference type="PROSITE" id="PS50887"/>
    </source>
</evidence>
<dbReference type="NCBIfam" id="TIGR00254">
    <property type="entry name" value="GGDEF"/>
    <property type="match status" value="1"/>
</dbReference>
<dbReference type="GO" id="GO:0052621">
    <property type="term" value="F:diguanylate cyclase activity"/>
    <property type="evidence" value="ECO:0007669"/>
    <property type="project" value="UniProtKB-EC"/>
</dbReference>
<dbReference type="Gene3D" id="3.30.70.270">
    <property type="match status" value="1"/>
</dbReference>
<reference evidence="5" key="1">
    <citation type="submission" date="2016-02" db="EMBL/GenBank/DDBJ databases">
        <authorList>
            <person name="Rodrigo-Torres Lidia"/>
            <person name="Arahal R.David."/>
        </authorList>
    </citation>
    <scope>NUCLEOTIDE SEQUENCE [LARGE SCALE GENOMIC DNA]</scope>
    <source>
        <strain evidence="5">CECT 8713</strain>
    </source>
</reference>
<sequence>MTVTSIDVLDSVVDITAQTESDTISESLITTVLQLTPANQVLVLDYNSEATPEFMVVACSDIFLYEDERDAIERVIKNCVLIGENIVEYSNDDNQALLAVPVRCGEKGEIEAVVFCKADELKGDEVQLIEGLTKIYENYQKIISASERDGLTGLYNRKVLTSKIDLLLDRFLIQGDTILDCPSSTHWVCLFDVDQLKIINDSLGHVYGDEILLLITAIMKQVFSEDDILFRYGGDEFVVIMHPQSREEMESTVRRFMQAVHERDYGQAKDVAISLGAAAISEDEMNAITVIGYADQALYKAKQNGRSQLAFYEDLIASGELQSFVPEDDVEMF</sequence>
<dbReference type="GO" id="GO:0005886">
    <property type="term" value="C:plasma membrane"/>
    <property type="evidence" value="ECO:0007669"/>
    <property type="project" value="TreeGrafter"/>
</dbReference>
<dbReference type="GO" id="GO:1902201">
    <property type="term" value="P:negative regulation of bacterial-type flagellum-dependent cell motility"/>
    <property type="evidence" value="ECO:0007669"/>
    <property type="project" value="TreeGrafter"/>
</dbReference>
<dbReference type="PROSITE" id="PS50887">
    <property type="entry name" value="GGDEF"/>
    <property type="match status" value="1"/>
</dbReference>
<feature type="domain" description="GGDEF" evidence="3">
    <location>
        <begin position="184"/>
        <end position="314"/>
    </location>
</feature>
<evidence type="ECO:0000256" key="1">
    <source>
        <dbReference type="ARBA" id="ARBA00012528"/>
    </source>
</evidence>
<dbReference type="RefSeq" id="WP_062710526.1">
    <property type="nucleotide sequence ID" value="NZ_CAWRCI010000023.1"/>
</dbReference>
<evidence type="ECO:0000313" key="4">
    <source>
        <dbReference type="EMBL" id="CZF83430.1"/>
    </source>
</evidence>
<dbReference type="PANTHER" id="PTHR45138:SF9">
    <property type="entry name" value="DIGUANYLATE CYCLASE DGCM-RELATED"/>
    <property type="match status" value="1"/>
</dbReference>
<dbReference type="InterPro" id="IPR000160">
    <property type="entry name" value="GGDEF_dom"/>
</dbReference>
<dbReference type="InterPro" id="IPR029787">
    <property type="entry name" value="Nucleotide_cyclase"/>
</dbReference>
<dbReference type="EMBL" id="FIZY01000023">
    <property type="protein sequence ID" value="CZF83430.1"/>
    <property type="molecule type" value="Genomic_DNA"/>
</dbReference>
<dbReference type="EC" id="2.7.7.65" evidence="1"/>
<dbReference type="GO" id="GO:0043709">
    <property type="term" value="P:cell adhesion involved in single-species biofilm formation"/>
    <property type="evidence" value="ECO:0007669"/>
    <property type="project" value="TreeGrafter"/>
</dbReference>
<name>A0A128FA94_9GAMM</name>
<keyword evidence="5" id="KW-1185">Reference proteome</keyword>
<dbReference type="InterPro" id="IPR043128">
    <property type="entry name" value="Rev_trsase/Diguanyl_cyclase"/>
</dbReference>
<protein>
    <recommendedName>
        <fullName evidence="1">diguanylate cyclase</fullName>
        <ecNumber evidence="1">2.7.7.65</ecNumber>
    </recommendedName>
</protein>
<proteinExistence type="predicted"/>
<dbReference type="Proteomes" id="UP000073601">
    <property type="component" value="Unassembled WGS sequence"/>
</dbReference>
<dbReference type="SMART" id="SM00267">
    <property type="entry name" value="GGDEF"/>
    <property type="match status" value="1"/>
</dbReference>
<evidence type="ECO:0000313" key="5">
    <source>
        <dbReference type="Proteomes" id="UP000073601"/>
    </source>
</evidence>
<comment type="catalytic activity">
    <reaction evidence="2">
        <text>2 GTP = 3',3'-c-di-GMP + 2 diphosphate</text>
        <dbReference type="Rhea" id="RHEA:24898"/>
        <dbReference type="ChEBI" id="CHEBI:33019"/>
        <dbReference type="ChEBI" id="CHEBI:37565"/>
        <dbReference type="ChEBI" id="CHEBI:58805"/>
        <dbReference type="EC" id="2.7.7.65"/>
    </reaction>
</comment>
<dbReference type="OrthoDB" id="9803824at2"/>
<dbReference type="Pfam" id="PF00990">
    <property type="entry name" value="GGDEF"/>
    <property type="match status" value="1"/>
</dbReference>
<dbReference type="SUPFAM" id="SSF55073">
    <property type="entry name" value="Nucleotide cyclase"/>
    <property type="match status" value="1"/>
</dbReference>
<evidence type="ECO:0000256" key="2">
    <source>
        <dbReference type="ARBA" id="ARBA00034247"/>
    </source>
</evidence>
<dbReference type="CDD" id="cd01949">
    <property type="entry name" value="GGDEF"/>
    <property type="match status" value="1"/>
</dbReference>
<dbReference type="AlphaFoldDB" id="A0A128FA94"/>
<dbReference type="InterPro" id="IPR050469">
    <property type="entry name" value="Diguanylate_Cyclase"/>
</dbReference>
<keyword evidence="4" id="KW-0548">Nucleotidyltransferase</keyword>
<dbReference type="PANTHER" id="PTHR45138">
    <property type="entry name" value="REGULATORY COMPONENTS OF SENSORY TRANSDUCTION SYSTEM"/>
    <property type="match status" value="1"/>
</dbReference>
<gene>
    <name evidence="4" type="primary">adrA_2</name>
    <name evidence="4" type="ORF">GMA8713_02673</name>
</gene>
<accession>A0A128FA94</accession>
<organism evidence="4 5">
    <name type="scientific">Grimontia marina</name>
    <dbReference type="NCBI Taxonomy" id="646534"/>
    <lineage>
        <taxon>Bacteria</taxon>
        <taxon>Pseudomonadati</taxon>
        <taxon>Pseudomonadota</taxon>
        <taxon>Gammaproteobacteria</taxon>
        <taxon>Vibrionales</taxon>
        <taxon>Vibrionaceae</taxon>
        <taxon>Grimontia</taxon>
    </lineage>
</organism>
<keyword evidence="4" id="KW-0808">Transferase</keyword>